<protein>
    <recommendedName>
        <fullName evidence="2">Acyltransferase 3 domain-containing protein</fullName>
    </recommendedName>
</protein>
<proteinExistence type="predicted"/>
<feature type="transmembrane region" description="Helical" evidence="1">
    <location>
        <begin position="287"/>
        <end position="306"/>
    </location>
</feature>
<dbReference type="PANTHER" id="PTHR11161">
    <property type="entry name" value="O-ACYLTRANSFERASE"/>
    <property type="match status" value="1"/>
</dbReference>
<keyword evidence="1" id="KW-1133">Transmembrane helix</keyword>
<sequence>MPHLFGMDRYDSCLSADDGLYCVVKLDLYPGKASELMQLIKEYSAYTQKHYNYTYIERGLYDYLYHQTDTIENATNENRLLMNFSLRKNWRDLVKSEVNDSRHNSLKGLHGIRSVTACLMIIAHVIFINSMGFIDQPRNFEKAYETLHFHLVFNGLMIVQIFFFMAAFLQAYYIQIGSETERITWSQLPKLLFARWWRLTPANAVMIGFSATWMRHLGSGPLWKHYVSEGVVAQCRRFWYLHLAYLNNYQPEDKLCAVQTWHVAADTQMFVFTMLIYLATMSRGRSLALSVLLLMSIAAPALHVWLQDMDAMVLQTPEVYRHWSDRTFHNMHIHGHNNLSSYVIGLGIGTLVYNWQKKKRWGALSWLIIPAMGFLFLTGRGFYGEGERASLGVRLLYAGTHRAAMGLLSAAAAISVTMRLSESFCNFFEWDGWLVPSRLSYSVYLLHMNLVHILMGLKTQLGLVSLFNMLVVYFGVVAISLAMALPFYLVVEAPMTGLLKISSSPIKHESRRRRTGRR</sequence>
<dbReference type="InterPro" id="IPR002656">
    <property type="entry name" value="Acyl_transf_3_dom"/>
</dbReference>
<feature type="transmembrane region" description="Helical" evidence="1">
    <location>
        <begin position="151"/>
        <end position="174"/>
    </location>
</feature>
<keyword evidence="1" id="KW-0812">Transmembrane</keyword>
<dbReference type="EMBL" id="OW152826">
    <property type="protein sequence ID" value="CAH2041970.1"/>
    <property type="molecule type" value="Genomic_DNA"/>
</dbReference>
<name>A0ABN8HZW3_9NEOP</name>
<organism evidence="3 4">
    <name type="scientific">Iphiclides podalirius</name>
    <name type="common">scarce swallowtail</name>
    <dbReference type="NCBI Taxonomy" id="110791"/>
    <lineage>
        <taxon>Eukaryota</taxon>
        <taxon>Metazoa</taxon>
        <taxon>Ecdysozoa</taxon>
        <taxon>Arthropoda</taxon>
        <taxon>Hexapoda</taxon>
        <taxon>Insecta</taxon>
        <taxon>Pterygota</taxon>
        <taxon>Neoptera</taxon>
        <taxon>Endopterygota</taxon>
        <taxon>Lepidoptera</taxon>
        <taxon>Glossata</taxon>
        <taxon>Ditrysia</taxon>
        <taxon>Papilionoidea</taxon>
        <taxon>Papilionidae</taxon>
        <taxon>Papilioninae</taxon>
        <taxon>Iphiclides</taxon>
    </lineage>
</organism>
<feature type="transmembrane region" description="Helical" evidence="1">
    <location>
        <begin position="111"/>
        <end position="131"/>
    </location>
</feature>
<keyword evidence="4" id="KW-1185">Reference proteome</keyword>
<dbReference type="InterPro" id="IPR052728">
    <property type="entry name" value="O2_lipid_transport_reg"/>
</dbReference>
<accession>A0ABN8HZW3</accession>
<keyword evidence="1" id="KW-0472">Membrane</keyword>
<dbReference type="Pfam" id="PF01757">
    <property type="entry name" value="Acyl_transf_3"/>
    <property type="match status" value="1"/>
</dbReference>
<feature type="transmembrane region" description="Helical" evidence="1">
    <location>
        <begin position="470"/>
        <end position="491"/>
    </location>
</feature>
<feature type="transmembrane region" description="Helical" evidence="1">
    <location>
        <begin position="195"/>
        <end position="214"/>
    </location>
</feature>
<dbReference type="PANTHER" id="PTHR11161:SF0">
    <property type="entry name" value="O-ACYLTRANSFERASE LIKE PROTEIN"/>
    <property type="match status" value="1"/>
</dbReference>
<feature type="transmembrane region" description="Helical" evidence="1">
    <location>
        <begin position="339"/>
        <end position="356"/>
    </location>
</feature>
<feature type="transmembrane region" description="Helical" evidence="1">
    <location>
        <begin position="403"/>
        <end position="420"/>
    </location>
</feature>
<feature type="transmembrane region" description="Helical" evidence="1">
    <location>
        <begin position="261"/>
        <end position="280"/>
    </location>
</feature>
<feature type="transmembrane region" description="Helical" evidence="1">
    <location>
        <begin position="363"/>
        <end position="383"/>
    </location>
</feature>
<reference evidence="3" key="1">
    <citation type="submission" date="2022-03" db="EMBL/GenBank/DDBJ databases">
        <authorList>
            <person name="Martin H S."/>
        </authorList>
    </citation>
    <scope>NUCLEOTIDE SEQUENCE</scope>
</reference>
<evidence type="ECO:0000313" key="4">
    <source>
        <dbReference type="Proteomes" id="UP000837857"/>
    </source>
</evidence>
<evidence type="ECO:0000256" key="1">
    <source>
        <dbReference type="SAM" id="Phobius"/>
    </source>
</evidence>
<dbReference type="Proteomes" id="UP000837857">
    <property type="component" value="Chromosome 14"/>
</dbReference>
<evidence type="ECO:0000259" key="2">
    <source>
        <dbReference type="Pfam" id="PF01757"/>
    </source>
</evidence>
<feature type="non-terminal residue" evidence="3">
    <location>
        <position position="518"/>
    </location>
</feature>
<gene>
    <name evidence="3" type="ORF">IPOD504_LOCUS3500</name>
</gene>
<feature type="domain" description="Acyltransferase 3" evidence="2">
    <location>
        <begin position="107"/>
        <end position="485"/>
    </location>
</feature>
<feature type="transmembrane region" description="Helical" evidence="1">
    <location>
        <begin position="441"/>
        <end position="458"/>
    </location>
</feature>
<evidence type="ECO:0000313" key="3">
    <source>
        <dbReference type="EMBL" id="CAH2041970.1"/>
    </source>
</evidence>